<feature type="transmembrane region" description="Helical" evidence="2">
    <location>
        <begin position="158"/>
        <end position="178"/>
    </location>
</feature>
<evidence type="ECO:0000313" key="5">
    <source>
        <dbReference type="EMBL" id="MCA6078243.1"/>
    </source>
</evidence>
<evidence type="ECO:0000313" key="6">
    <source>
        <dbReference type="Proteomes" id="UP001139409"/>
    </source>
</evidence>
<proteinExistence type="predicted"/>
<dbReference type="SMART" id="SM00065">
    <property type="entry name" value="GAF"/>
    <property type="match status" value="1"/>
</dbReference>
<dbReference type="SUPFAM" id="SSF55785">
    <property type="entry name" value="PYP-like sensor domain (PAS domain)"/>
    <property type="match status" value="3"/>
</dbReference>
<dbReference type="InterPro" id="IPR000014">
    <property type="entry name" value="PAS"/>
</dbReference>
<evidence type="ECO:0000256" key="2">
    <source>
        <dbReference type="SAM" id="Phobius"/>
    </source>
</evidence>
<protein>
    <submittedName>
        <fullName evidence="5">PAS domain-containing protein</fullName>
    </submittedName>
</protein>
<gene>
    <name evidence="5" type="ORF">LDX50_25450</name>
</gene>
<dbReference type="AlphaFoldDB" id="A0A9X1KYT8"/>
<dbReference type="InterPro" id="IPR052155">
    <property type="entry name" value="Biofilm_reg_signaling"/>
</dbReference>
<feature type="transmembrane region" description="Helical" evidence="2">
    <location>
        <begin position="74"/>
        <end position="92"/>
    </location>
</feature>
<keyword evidence="1" id="KW-0175">Coiled coil</keyword>
<dbReference type="RefSeq" id="WP_225699097.1">
    <property type="nucleotide sequence ID" value="NZ_JAIXNE010000005.1"/>
</dbReference>
<dbReference type="Proteomes" id="UP001139409">
    <property type="component" value="Unassembled WGS sequence"/>
</dbReference>
<dbReference type="InterPro" id="IPR003018">
    <property type="entry name" value="GAF"/>
</dbReference>
<organism evidence="5 6">
    <name type="scientific">Fulvivirga sedimenti</name>
    <dbReference type="NCBI Taxonomy" id="2879465"/>
    <lineage>
        <taxon>Bacteria</taxon>
        <taxon>Pseudomonadati</taxon>
        <taxon>Bacteroidota</taxon>
        <taxon>Cytophagia</taxon>
        <taxon>Cytophagales</taxon>
        <taxon>Fulvivirgaceae</taxon>
        <taxon>Fulvivirga</taxon>
    </lineage>
</organism>
<keyword evidence="2" id="KW-1133">Transmembrane helix</keyword>
<dbReference type="InterPro" id="IPR035965">
    <property type="entry name" value="PAS-like_dom_sf"/>
</dbReference>
<dbReference type="Gene3D" id="3.30.450.40">
    <property type="match status" value="1"/>
</dbReference>
<dbReference type="PROSITE" id="PS50113">
    <property type="entry name" value="PAC"/>
    <property type="match status" value="2"/>
</dbReference>
<sequence length="843" mass="96235">MSTYREIDDQELIPFHQEVYKSADKLTQYFILGYFGAGISLAFFNQTWILALVMGGTLVGTYYLIRHFLQKTSFFRVSISLIFWLFPLQFIFQMHGDLSMAFFYFVSLTVLLFYEDKWVLVPVILSAIFSYFILYTGTVDGTFLGLPMEELPVDVVHMFLHIGIMALYAVLAVLWANIQRNQTRESGITFIKMDEQLKMMDVNIKFADHISQGNLEAPYPTQNADRLGESLLNMRGSLREASIREKKEKFVNVGMATIGEILRNHVDDLDLLSDKVIENLVSYLKANQGGIFILEEDANDKYLQLQACRAYERKKFLERRVEIGEGLLGQAVLEKETIMLTEIPEGYLKITSGLGIASPDNLIIVPLKSNEDIIGVIELASFKEFDDTDVEFLEKVSESIASTVISAKTNQQTKELLENSRQMTEEMQAQEEEMRQNMEEMQATQEEMARTQKELAEKEANLNALINNTDDSIITIDRDYKIVIMNNVVKARYKGTQFEHMKEGHNALEMLGDVRDEWKGYYDQAMEGERLNFILKSSVHGENTWREYFLNPIYDEHKSIIGISVFSRDITDKKRVEEQLAHEKALFQALMDNIPDALYYKDRESKFLKVSKSIVKNFGLSSEEEVLGKSDFDFFSEEHARPAYEGEQNIINTGESIMGQIEKEVHKDGKITWAETIKMPLLDEKGEIIGTFGLSKDITRSKIAEIKVLERNNLLNSVIENTPDSVFTIDKEYNLILSNSKVDELFKKAGLNIKVGDRVPATGNWKEYYDRALNGETFSIEDRELSAAKTSDELYLHILGPVKGSDGEIIGASIISRDMSGELTTRSQLEALTSEVNTLKKKK</sequence>
<dbReference type="EMBL" id="JAIXNE010000005">
    <property type="protein sequence ID" value="MCA6078243.1"/>
    <property type="molecule type" value="Genomic_DNA"/>
</dbReference>
<feature type="domain" description="PAC" evidence="4">
    <location>
        <begin position="529"/>
        <end position="582"/>
    </location>
</feature>
<dbReference type="PANTHER" id="PTHR44757">
    <property type="entry name" value="DIGUANYLATE CYCLASE DGCP"/>
    <property type="match status" value="1"/>
</dbReference>
<evidence type="ECO:0000256" key="1">
    <source>
        <dbReference type="SAM" id="Coils"/>
    </source>
</evidence>
<dbReference type="CDD" id="cd00130">
    <property type="entry name" value="PAS"/>
    <property type="match status" value="1"/>
</dbReference>
<dbReference type="InterPro" id="IPR000700">
    <property type="entry name" value="PAS-assoc_C"/>
</dbReference>
<keyword evidence="2" id="KW-0812">Transmembrane</keyword>
<evidence type="ECO:0000259" key="4">
    <source>
        <dbReference type="PROSITE" id="PS50113"/>
    </source>
</evidence>
<evidence type="ECO:0000259" key="3">
    <source>
        <dbReference type="PROSITE" id="PS50112"/>
    </source>
</evidence>
<feature type="coiled-coil region" evidence="1">
    <location>
        <begin position="410"/>
        <end position="468"/>
    </location>
</feature>
<comment type="caution">
    <text evidence="5">The sequence shown here is derived from an EMBL/GenBank/DDBJ whole genome shotgun (WGS) entry which is preliminary data.</text>
</comment>
<feature type="domain" description="PAS" evidence="3">
    <location>
        <begin position="583"/>
        <end position="654"/>
    </location>
</feature>
<keyword evidence="2" id="KW-0472">Membrane</keyword>
<dbReference type="Gene3D" id="3.30.450.20">
    <property type="entry name" value="PAS domain"/>
    <property type="match status" value="3"/>
</dbReference>
<dbReference type="SMART" id="SM00091">
    <property type="entry name" value="PAS"/>
    <property type="match status" value="3"/>
</dbReference>
<reference evidence="5" key="1">
    <citation type="submission" date="2021-09" db="EMBL/GenBank/DDBJ databases">
        <title>Fulvivirga sp. isolated from coastal sediment.</title>
        <authorList>
            <person name="Yu H."/>
        </authorList>
    </citation>
    <scope>NUCLEOTIDE SEQUENCE</scope>
    <source>
        <strain evidence="5">1062</strain>
    </source>
</reference>
<dbReference type="PANTHER" id="PTHR44757:SF2">
    <property type="entry name" value="BIOFILM ARCHITECTURE MAINTENANCE PROTEIN MBAA"/>
    <property type="match status" value="1"/>
</dbReference>
<feature type="transmembrane region" description="Helical" evidence="2">
    <location>
        <begin position="98"/>
        <end position="114"/>
    </location>
</feature>
<feature type="transmembrane region" description="Helical" evidence="2">
    <location>
        <begin position="119"/>
        <end position="138"/>
    </location>
</feature>
<dbReference type="Pfam" id="PF13185">
    <property type="entry name" value="GAF_2"/>
    <property type="match status" value="1"/>
</dbReference>
<keyword evidence="6" id="KW-1185">Reference proteome</keyword>
<feature type="transmembrane region" description="Helical" evidence="2">
    <location>
        <begin position="26"/>
        <end position="43"/>
    </location>
</feature>
<name>A0A9X1KYT8_9BACT</name>
<dbReference type="SUPFAM" id="SSF55781">
    <property type="entry name" value="GAF domain-like"/>
    <property type="match status" value="1"/>
</dbReference>
<dbReference type="InterPro" id="IPR013656">
    <property type="entry name" value="PAS_4"/>
</dbReference>
<dbReference type="NCBIfam" id="TIGR00229">
    <property type="entry name" value="sensory_box"/>
    <property type="match status" value="2"/>
</dbReference>
<dbReference type="InterPro" id="IPR029016">
    <property type="entry name" value="GAF-like_dom_sf"/>
</dbReference>
<dbReference type="PROSITE" id="PS50112">
    <property type="entry name" value="PAS"/>
    <property type="match status" value="1"/>
</dbReference>
<accession>A0A9X1KYT8</accession>
<dbReference type="Pfam" id="PF08448">
    <property type="entry name" value="PAS_4"/>
    <property type="match status" value="2"/>
</dbReference>
<feature type="domain" description="PAC" evidence="4">
    <location>
        <begin position="655"/>
        <end position="710"/>
    </location>
</feature>